<dbReference type="Proteomes" id="UP001482620">
    <property type="component" value="Unassembled WGS sequence"/>
</dbReference>
<comment type="caution">
    <text evidence="5">The sequence shown here is derived from an EMBL/GenBank/DDBJ whole genome shotgun (WGS) entry which is preliminary data.</text>
</comment>
<gene>
    <name evidence="5" type="ORF">ILYODFUR_038839</name>
</gene>
<sequence length="122" mass="13775">APSSPVGSDKNVSCPLCDNEFTQEFIQIHASMCGEKERHSTILGADDTSKHLSSLSDILRFLQEIIDNTKTFNMNVTRQDLHQRGLKQWARQKQASPKNQLRISFIGEQGTDDGALRREFLT</sequence>
<feature type="non-terminal residue" evidence="5">
    <location>
        <position position="122"/>
    </location>
</feature>
<keyword evidence="6" id="KW-1185">Reference proteome</keyword>
<evidence type="ECO:0000259" key="4">
    <source>
        <dbReference type="PROSITE" id="PS50237"/>
    </source>
</evidence>
<organism evidence="5 6">
    <name type="scientific">Ilyodon furcidens</name>
    <name type="common">goldbreast splitfin</name>
    <dbReference type="NCBI Taxonomy" id="33524"/>
    <lineage>
        <taxon>Eukaryota</taxon>
        <taxon>Metazoa</taxon>
        <taxon>Chordata</taxon>
        <taxon>Craniata</taxon>
        <taxon>Vertebrata</taxon>
        <taxon>Euteleostomi</taxon>
        <taxon>Actinopterygii</taxon>
        <taxon>Neopterygii</taxon>
        <taxon>Teleostei</taxon>
        <taxon>Neoteleostei</taxon>
        <taxon>Acanthomorphata</taxon>
        <taxon>Ovalentaria</taxon>
        <taxon>Atherinomorphae</taxon>
        <taxon>Cyprinodontiformes</taxon>
        <taxon>Goodeidae</taxon>
        <taxon>Ilyodon</taxon>
    </lineage>
</organism>
<evidence type="ECO:0000313" key="6">
    <source>
        <dbReference type="Proteomes" id="UP001482620"/>
    </source>
</evidence>
<accession>A0ABV0UMX6</accession>
<reference evidence="5 6" key="1">
    <citation type="submission" date="2021-06" db="EMBL/GenBank/DDBJ databases">
        <authorList>
            <person name="Palmer J.M."/>
        </authorList>
    </citation>
    <scope>NUCLEOTIDE SEQUENCE [LARGE SCALE GENOMIC DNA]</scope>
    <source>
        <strain evidence="6">if_2019</strain>
        <tissue evidence="5">Muscle</tissue>
    </source>
</reference>
<name>A0ABV0UMX6_9TELE</name>
<feature type="domain" description="HECT" evidence="4">
    <location>
        <begin position="93"/>
        <end position="122"/>
    </location>
</feature>
<dbReference type="InterPro" id="IPR000569">
    <property type="entry name" value="HECT_dom"/>
</dbReference>
<comment type="caution">
    <text evidence="3">Lacks conserved residue(s) required for the propagation of feature annotation.</text>
</comment>
<feature type="non-terminal residue" evidence="5">
    <location>
        <position position="1"/>
    </location>
</feature>
<evidence type="ECO:0000256" key="2">
    <source>
        <dbReference type="ARBA" id="ARBA00022786"/>
    </source>
</evidence>
<keyword evidence="1" id="KW-0808">Transferase</keyword>
<evidence type="ECO:0000256" key="3">
    <source>
        <dbReference type="PROSITE-ProRule" id="PRU00104"/>
    </source>
</evidence>
<dbReference type="EMBL" id="JAHRIQ010079833">
    <property type="protein sequence ID" value="MEQ2246475.1"/>
    <property type="molecule type" value="Genomic_DNA"/>
</dbReference>
<protein>
    <recommendedName>
        <fullName evidence="4">HECT domain-containing protein</fullName>
    </recommendedName>
</protein>
<dbReference type="InterPro" id="IPR035983">
    <property type="entry name" value="Hect_E3_ubiquitin_ligase"/>
</dbReference>
<evidence type="ECO:0000256" key="1">
    <source>
        <dbReference type="ARBA" id="ARBA00022679"/>
    </source>
</evidence>
<dbReference type="SUPFAM" id="SSF56204">
    <property type="entry name" value="Hect, E3 ligase catalytic domain"/>
    <property type="match status" value="1"/>
</dbReference>
<dbReference type="Gene3D" id="3.90.1750.10">
    <property type="entry name" value="Hect, E3 ligase catalytic domains"/>
    <property type="match status" value="1"/>
</dbReference>
<evidence type="ECO:0000313" key="5">
    <source>
        <dbReference type="EMBL" id="MEQ2246475.1"/>
    </source>
</evidence>
<dbReference type="PROSITE" id="PS50237">
    <property type="entry name" value="HECT"/>
    <property type="match status" value="1"/>
</dbReference>
<keyword evidence="2 3" id="KW-0833">Ubl conjugation pathway</keyword>
<proteinExistence type="predicted"/>